<feature type="transmembrane region" description="Helical" evidence="2">
    <location>
        <begin position="34"/>
        <end position="62"/>
    </location>
</feature>
<feature type="transmembrane region" description="Helical" evidence="2">
    <location>
        <begin position="307"/>
        <end position="330"/>
    </location>
</feature>
<dbReference type="RefSeq" id="WP_054404305.1">
    <property type="nucleotide sequence ID" value="NZ_LIUT01000005.1"/>
</dbReference>
<sequence>MQRKINPLLLLFSLVGGGIGFVIGEFLLRQWGTGLPVIVVTGIYFGVLALCIGLACLVAELISPRLNGNSWRQRYTGTSWKLLIPSTLVALFLLGMLFEWVYQLNPGSTKPVKDIVLVIDNSGSMIETDPDQDRFTAAKNLINRMDKDNRVAVMVFDHATTLLQPFTPVKDQAAKDEVVAKINSLATTDGGTDISLALEDTMSHIRESHAADRSAMVIMLSDGFSETDHERVLADYKQQQIAVNTIGLSLVYTEGAQLLQTIADETGGQYYDVQNATDLSFVFQKIYNDVGDRTLLTKRTGAMEDSVYYQLGRIAAMLLIGVAMGLALGLIFDNRHLALSFSVGGAVAGLLAGVILEYGLSGGEVKDAVVRLFACFILAGVIALFTLVIPVKENNKLTRGAERPGRTGRGQRSNDSTSRGF</sequence>
<dbReference type="SMART" id="SM00327">
    <property type="entry name" value="VWA"/>
    <property type="match status" value="1"/>
</dbReference>
<feature type="transmembrane region" description="Helical" evidence="2">
    <location>
        <begin position="337"/>
        <end position="356"/>
    </location>
</feature>
<feature type="compositionally biased region" description="Polar residues" evidence="1">
    <location>
        <begin position="410"/>
        <end position="421"/>
    </location>
</feature>
<dbReference type="AlphaFoldDB" id="A0A0M1NIP6"/>
<protein>
    <recommendedName>
        <fullName evidence="3">VWFA domain-containing protein</fullName>
    </recommendedName>
</protein>
<feature type="transmembrane region" description="Helical" evidence="2">
    <location>
        <begin position="368"/>
        <end position="389"/>
    </location>
</feature>
<evidence type="ECO:0000256" key="2">
    <source>
        <dbReference type="SAM" id="Phobius"/>
    </source>
</evidence>
<dbReference type="Gene3D" id="3.40.50.410">
    <property type="entry name" value="von Willebrand factor, type A domain"/>
    <property type="match status" value="1"/>
</dbReference>
<dbReference type="CDD" id="cd00198">
    <property type="entry name" value="vWFA"/>
    <property type="match status" value="1"/>
</dbReference>
<name>A0A0M1NIP6_9BACL</name>
<dbReference type="OrthoDB" id="6206554at2"/>
<feature type="region of interest" description="Disordered" evidence="1">
    <location>
        <begin position="398"/>
        <end position="421"/>
    </location>
</feature>
<dbReference type="InterPro" id="IPR002035">
    <property type="entry name" value="VWF_A"/>
</dbReference>
<organism evidence="4 5">
    <name type="scientific">Paenibacillus solani</name>
    <dbReference type="NCBI Taxonomy" id="1705565"/>
    <lineage>
        <taxon>Bacteria</taxon>
        <taxon>Bacillati</taxon>
        <taxon>Bacillota</taxon>
        <taxon>Bacilli</taxon>
        <taxon>Bacillales</taxon>
        <taxon>Paenibacillaceae</taxon>
        <taxon>Paenibacillus</taxon>
    </lineage>
</organism>
<keyword evidence="2" id="KW-0472">Membrane</keyword>
<dbReference type="PATRIC" id="fig|1705565.3.peg.35"/>
<comment type="caution">
    <text evidence="4">The sequence shown here is derived from an EMBL/GenBank/DDBJ whole genome shotgun (WGS) entry which is preliminary data.</text>
</comment>
<dbReference type="PROSITE" id="PS50234">
    <property type="entry name" value="VWFA"/>
    <property type="match status" value="1"/>
</dbReference>
<gene>
    <name evidence="4" type="ORF">AM231_20600</name>
</gene>
<proteinExistence type="predicted"/>
<feature type="transmembrane region" description="Helical" evidence="2">
    <location>
        <begin position="82"/>
        <end position="102"/>
    </location>
</feature>
<keyword evidence="2" id="KW-1133">Transmembrane helix</keyword>
<keyword evidence="5" id="KW-1185">Reference proteome</keyword>
<feature type="transmembrane region" description="Helical" evidence="2">
    <location>
        <begin position="7"/>
        <end position="28"/>
    </location>
</feature>
<accession>A0A0M1NIP6</accession>
<dbReference type="Proteomes" id="UP000036932">
    <property type="component" value="Unassembled WGS sequence"/>
</dbReference>
<dbReference type="PANTHER" id="PTHR10579">
    <property type="entry name" value="CALCIUM-ACTIVATED CHLORIDE CHANNEL REGULATOR"/>
    <property type="match status" value="1"/>
</dbReference>
<dbReference type="PANTHER" id="PTHR10579:SF43">
    <property type="entry name" value="ZINC FINGER (C3HC4-TYPE RING FINGER) FAMILY PROTEIN"/>
    <property type="match status" value="1"/>
</dbReference>
<feature type="domain" description="VWFA" evidence="3">
    <location>
        <begin position="114"/>
        <end position="286"/>
    </location>
</feature>
<keyword evidence="2" id="KW-0812">Transmembrane</keyword>
<dbReference type="InterPro" id="IPR036465">
    <property type="entry name" value="vWFA_dom_sf"/>
</dbReference>
<evidence type="ECO:0000256" key="1">
    <source>
        <dbReference type="SAM" id="MobiDB-lite"/>
    </source>
</evidence>
<dbReference type="SUPFAM" id="SSF53300">
    <property type="entry name" value="vWA-like"/>
    <property type="match status" value="1"/>
</dbReference>
<evidence type="ECO:0000259" key="3">
    <source>
        <dbReference type="PROSITE" id="PS50234"/>
    </source>
</evidence>
<dbReference type="EMBL" id="LIUT01000005">
    <property type="protein sequence ID" value="KOR81972.1"/>
    <property type="molecule type" value="Genomic_DNA"/>
</dbReference>
<evidence type="ECO:0000313" key="5">
    <source>
        <dbReference type="Proteomes" id="UP000036932"/>
    </source>
</evidence>
<evidence type="ECO:0000313" key="4">
    <source>
        <dbReference type="EMBL" id="KOR81972.1"/>
    </source>
</evidence>
<dbReference type="InterPro" id="IPR051266">
    <property type="entry name" value="CLCR"/>
</dbReference>
<dbReference type="Pfam" id="PF00092">
    <property type="entry name" value="VWA"/>
    <property type="match status" value="1"/>
</dbReference>
<reference evidence="5" key="1">
    <citation type="submission" date="2015-08" db="EMBL/GenBank/DDBJ databases">
        <title>Genome sequencing project for genomic taxonomy and phylogenomics of Bacillus-like bacteria.</title>
        <authorList>
            <person name="Liu B."/>
            <person name="Wang J."/>
            <person name="Zhu Y."/>
            <person name="Liu G."/>
            <person name="Chen Q."/>
            <person name="Chen Z."/>
            <person name="Lan J."/>
            <person name="Che J."/>
            <person name="Ge C."/>
            <person name="Shi H."/>
            <person name="Pan Z."/>
            <person name="Liu X."/>
        </authorList>
    </citation>
    <scope>NUCLEOTIDE SEQUENCE [LARGE SCALE GENOMIC DNA]</scope>
    <source>
        <strain evidence="5">FJAT-22460</strain>
    </source>
</reference>